<keyword evidence="3" id="KW-0175">Coiled coil</keyword>
<protein>
    <submittedName>
        <fullName evidence="5">Phorbol-ester/DAG-type domain-containing protein</fullName>
    </submittedName>
</protein>
<reference evidence="5" key="1">
    <citation type="submission" date="2015-05" db="UniProtKB">
        <authorList>
            <consortium name="EnsemblMetazoa"/>
        </authorList>
    </citation>
    <scope>IDENTIFICATION</scope>
</reference>
<feature type="region of interest" description="Disordered" evidence="4">
    <location>
        <begin position="374"/>
        <end position="436"/>
    </location>
</feature>
<dbReference type="GO" id="GO:0098831">
    <property type="term" value="C:presynaptic active zone cytoplasmic component"/>
    <property type="evidence" value="ECO:0007669"/>
    <property type="project" value="TreeGrafter"/>
</dbReference>
<dbReference type="GO" id="GO:0061789">
    <property type="term" value="P:dense core granule priming"/>
    <property type="evidence" value="ECO:0007669"/>
    <property type="project" value="TreeGrafter"/>
</dbReference>
<feature type="region of interest" description="Disordered" evidence="4">
    <location>
        <begin position="1256"/>
        <end position="1382"/>
    </location>
</feature>
<feature type="region of interest" description="Disordered" evidence="4">
    <location>
        <begin position="197"/>
        <end position="217"/>
    </location>
</feature>
<dbReference type="GO" id="GO:0019992">
    <property type="term" value="F:diacylglycerol binding"/>
    <property type="evidence" value="ECO:0007669"/>
    <property type="project" value="InterPro"/>
</dbReference>
<dbReference type="PANTHER" id="PTHR10480">
    <property type="entry name" value="PROTEIN UNC-13 HOMOLOG"/>
    <property type="match status" value="1"/>
</dbReference>
<dbReference type="Proteomes" id="UP000015103">
    <property type="component" value="Unassembled WGS sequence"/>
</dbReference>
<feature type="region of interest" description="Disordered" evidence="4">
    <location>
        <begin position="1631"/>
        <end position="1682"/>
    </location>
</feature>
<evidence type="ECO:0000313" key="6">
    <source>
        <dbReference type="Proteomes" id="UP000015103"/>
    </source>
</evidence>
<feature type="compositionally biased region" description="Low complexity" evidence="4">
    <location>
        <begin position="1"/>
        <end position="13"/>
    </location>
</feature>
<evidence type="ECO:0000313" key="5">
    <source>
        <dbReference type="EnsemblMetazoa" id="RPRC000859-PA"/>
    </source>
</evidence>
<dbReference type="GO" id="GO:0031594">
    <property type="term" value="C:neuromuscular junction"/>
    <property type="evidence" value="ECO:0007669"/>
    <property type="project" value="TreeGrafter"/>
</dbReference>
<dbReference type="GO" id="GO:0043195">
    <property type="term" value="C:terminal bouton"/>
    <property type="evidence" value="ECO:0007669"/>
    <property type="project" value="TreeGrafter"/>
</dbReference>
<dbReference type="GO" id="GO:0042734">
    <property type="term" value="C:presynaptic membrane"/>
    <property type="evidence" value="ECO:0007669"/>
    <property type="project" value="TreeGrafter"/>
</dbReference>
<dbReference type="GO" id="GO:0035249">
    <property type="term" value="P:synaptic transmission, glutamatergic"/>
    <property type="evidence" value="ECO:0007669"/>
    <property type="project" value="TreeGrafter"/>
</dbReference>
<dbReference type="GO" id="GO:0017075">
    <property type="term" value="F:syntaxin-1 binding"/>
    <property type="evidence" value="ECO:0007669"/>
    <property type="project" value="TreeGrafter"/>
</dbReference>
<dbReference type="eggNOG" id="KOG1011">
    <property type="taxonomic scope" value="Eukaryota"/>
</dbReference>
<feature type="compositionally biased region" description="Polar residues" evidence="4">
    <location>
        <begin position="1562"/>
        <end position="1576"/>
    </location>
</feature>
<dbReference type="InterPro" id="IPR046349">
    <property type="entry name" value="C1-like_sf"/>
</dbReference>
<keyword evidence="1" id="KW-0479">Metal-binding</keyword>
<dbReference type="PROSITE" id="PS00479">
    <property type="entry name" value="ZF_DAG_PE_1"/>
    <property type="match status" value="1"/>
</dbReference>
<dbReference type="InterPro" id="IPR027080">
    <property type="entry name" value="Unc-13"/>
</dbReference>
<feature type="region of interest" description="Disordered" evidence="4">
    <location>
        <begin position="793"/>
        <end position="812"/>
    </location>
</feature>
<evidence type="ECO:0000256" key="1">
    <source>
        <dbReference type="ARBA" id="ARBA00022723"/>
    </source>
</evidence>
<feature type="compositionally biased region" description="Polar residues" evidence="4">
    <location>
        <begin position="374"/>
        <end position="388"/>
    </location>
</feature>
<feature type="coiled-coil region" evidence="3">
    <location>
        <begin position="1442"/>
        <end position="1471"/>
    </location>
</feature>
<dbReference type="Pfam" id="PF00130">
    <property type="entry name" value="C1_1"/>
    <property type="match status" value="1"/>
</dbReference>
<feature type="compositionally biased region" description="Polar residues" evidence="4">
    <location>
        <begin position="1306"/>
        <end position="1327"/>
    </location>
</feature>
<dbReference type="SMART" id="SM00109">
    <property type="entry name" value="C1"/>
    <property type="match status" value="1"/>
</dbReference>
<dbReference type="GO" id="GO:0030672">
    <property type="term" value="C:synaptic vesicle membrane"/>
    <property type="evidence" value="ECO:0007669"/>
    <property type="project" value="TreeGrafter"/>
</dbReference>
<dbReference type="Gene3D" id="3.30.60.20">
    <property type="match status" value="1"/>
</dbReference>
<dbReference type="GO" id="GO:0005516">
    <property type="term" value="F:calmodulin binding"/>
    <property type="evidence" value="ECO:0007669"/>
    <property type="project" value="TreeGrafter"/>
</dbReference>
<feature type="compositionally biased region" description="Basic and acidic residues" evidence="4">
    <location>
        <begin position="1218"/>
        <end position="1231"/>
    </location>
</feature>
<proteinExistence type="predicted"/>
<feature type="compositionally biased region" description="Basic and acidic residues" evidence="4">
    <location>
        <begin position="1631"/>
        <end position="1648"/>
    </location>
</feature>
<keyword evidence="2" id="KW-0862">Zinc</keyword>
<dbReference type="FunFam" id="3.30.60.20:FF:000001">
    <property type="entry name" value="Protein unc-13 homolog B"/>
    <property type="match status" value="1"/>
</dbReference>
<feature type="compositionally biased region" description="Polar residues" evidence="4">
    <location>
        <begin position="1518"/>
        <end position="1543"/>
    </location>
</feature>
<dbReference type="STRING" id="13249.T1HA05"/>
<feature type="compositionally biased region" description="Basic and acidic residues" evidence="4">
    <location>
        <begin position="1042"/>
        <end position="1052"/>
    </location>
</feature>
<dbReference type="VEuPathDB" id="VectorBase:RPRC000859"/>
<dbReference type="SUPFAM" id="SSF57889">
    <property type="entry name" value="Cysteine-rich domain"/>
    <property type="match status" value="1"/>
</dbReference>
<dbReference type="GO" id="GO:0099525">
    <property type="term" value="P:presynaptic dense core vesicle exocytosis"/>
    <property type="evidence" value="ECO:0007669"/>
    <property type="project" value="TreeGrafter"/>
</dbReference>
<evidence type="ECO:0000256" key="2">
    <source>
        <dbReference type="ARBA" id="ARBA00022833"/>
    </source>
</evidence>
<feature type="region of interest" description="Disordered" evidence="4">
    <location>
        <begin position="544"/>
        <end position="613"/>
    </location>
</feature>
<feature type="compositionally biased region" description="Acidic residues" evidence="4">
    <location>
        <begin position="1502"/>
        <end position="1513"/>
    </location>
</feature>
<dbReference type="GO" id="GO:0016081">
    <property type="term" value="P:synaptic vesicle docking"/>
    <property type="evidence" value="ECO:0007669"/>
    <property type="project" value="TreeGrafter"/>
</dbReference>
<feature type="compositionally biased region" description="Low complexity" evidence="4">
    <location>
        <begin position="577"/>
        <end position="611"/>
    </location>
</feature>
<accession>T1HA05</accession>
<dbReference type="EnsemblMetazoa" id="RPRC000859-RA">
    <property type="protein sequence ID" value="RPRC000859-PA"/>
    <property type="gene ID" value="RPRC000859"/>
</dbReference>
<dbReference type="GO" id="GO:0016082">
    <property type="term" value="P:synaptic vesicle priming"/>
    <property type="evidence" value="ECO:0007669"/>
    <property type="project" value="TreeGrafter"/>
</dbReference>
<feature type="compositionally biased region" description="Low complexity" evidence="4">
    <location>
        <begin position="1362"/>
        <end position="1375"/>
    </location>
</feature>
<feature type="region of interest" description="Disordered" evidence="4">
    <location>
        <begin position="1041"/>
        <end position="1132"/>
    </location>
</feature>
<feature type="compositionally biased region" description="Low complexity" evidence="4">
    <location>
        <begin position="796"/>
        <end position="806"/>
    </location>
</feature>
<evidence type="ECO:0000256" key="4">
    <source>
        <dbReference type="SAM" id="MobiDB-lite"/>
    </source>
</evidence>
<sequence>MEAASKSAPASPASSPPPQPPARRSQQPTSLDLIIGDCMERLGTRIGLLESELRYAWRALDLLSQEYIKMWERLEKLELLLCEQQGVISQLIDFYTAVESGDVGSGGCTISEAEGGTCLELVPSNAPIITDSELAVSSTTDALISELKLKMGVDDMNLPDEAFYRSLNNAYRNDLVSSMYPPVATSGASQLGMIWEEPEEDSNGNNGRRDEQKSVVLGTSSADVENVYAYRGTSPSVSDQDLQQLTDLSTMDQAAIEKLKELDLLTTKLQKDSRNLKELQDRLLCESPKRKYLKDPSDMTEIAMSERGSNELDAQISRMYEESGIEKWKFSGNNRNLDDVLDITTLSSSRNQFVTDTSDDLVAADSLSRSLVGYSTTTNLPRSPTSPMSHLEDTSVLYSPGKVVSSNNRRDSGNRSLPTSPKYKENSGIGSFPSSHLADDNGHLEYDSAMSRSCIVYSEQVDLQTSPSVRTRQDGYIGPNNELSLDLIENQPPMTIPCSPPPPAPQDCTTNIFLMPSTGVEEVYHGGGSIQLYGPVALSTTTLSTEHVQGLSPRTPHSPKSPRTSPKHINKSNARLASAKSDSGLSSMSGWSSLEKSPGSPKGSTSKTPTSYSDNIMYTSRITQQHQNNSSRVYPAINIQKANAEYSELEANSFIESENGYNGVLPGGHRASAFTTVRSPQDMTVEDAGFVPPPAPELAGTPKRGAKAYEYKLPAARCQDQDYNAQNEPPAAIYSVAGSNRQQYITSVYTSRSSSVPTTTLSSYPDVVGHYEPSEHYQQTSPDVSGQFYAQQRNYSSSSYSNTSHSGSKRSLHRVYSAGSVNNQQIHEGVANLEGYKTAMYRTMFPTGNITDALTYYPPGNTYGPGPQQGREHPSQKMYYPDHWPQEQQIEPEFSRESSESTIRSGSTVQERTYDVRYVDSRTPPKKPQRVDHAHQAHYVQGVWLPAEDDSQRKKDARTNIIVDSHINHSQEPHFYDPSSVIVSQSGYISFSADLKETPVEDTTKKSKRHTSLKHAMSHVSNWLPEFHLPKRHRSYSLPSGVRKEDLVESKKTVQGQNIPQGKIKPMISHTGTMPRKKKKNPLVSTMSGILQKAKRRGHSAPYSMSDPEQSETEWSGGRQSGLSEDSEDSVFSDVPGENVFVKMQPPTFSKQKPATEMQQTVPNNNATTIPIEVSTQQESPVETEIPERRPEKIPEQTPDIFESEESSAMSLFQTVGDARKAHVKEEEPKDINQITPPVTLGSASREFAVSRALGKYRRRQSSSLSEDEAPFKQDDMFAIVTQDEEEEEMRRNEIFERINSEESNRLPQSVSQPDCLPTTENNNNCRPHSAGRYGPPRHQQSLEIPWGGRGSGDTDDDNRSTHSWRSTSRVSSRRQSTEDSIDSEDEWYCYELRKLEEMEHHAQIPYELPHDNEIEIAAMQAEIKKQMSSVLQELTIKIKPKEDIEEMKLKQEEESEREELERLAAEEALRKESIVSSKLLDDDLSSGETSGPDSPTHSIEEIDDDEAVAEELDIMRRSSSGSTMRQSEKQYTGSGTDQSGEGSFSLPASEISVNLPEGWSSEETATVRESSTSVPASEETGPGTPSLPRIKFDSVDVYPPTTPVKEEAQKDIGPLSSKWKLLKALKERKAEEKNQEALNQEAKETAKETNGGSGLDSSGRTNGHPGDNPFYSNIDSMPDIRPRRKSIPLVSELTMAATKRNAGLTSAVPRATLNDEELKMHVYKKTLQALIYPISSTTPHNFMLWTATSPTYCYECEGLLWGIARQGVRCTECGVKCHEKCKDLLNADCLQRAAEKSSKHGAEDKANSIITAMKERMKQREREKPEIFELIR</sequence>
<feature type="compositionally biased region" description="Basic and acidic residues" evidence="4">
    <location>
        <begin position="1289"/>
        <end position="1305"/>
    </location>
</feature>
<organism evidence="5 6">
    <name type="scientific">Rhodnius prolixus</name>
    <name type="common">Triatomid bug</name>
    <dbReference type="NCBI Taxonomy" id="13249"/>
    <lineage>
        <taxon>Eukaryota</taxon>
        <taxon>Metazoa</taxon>
        <taxon>Ecdysozoa</taxon>
        <taxon>Arthropoda</taxon>
        <taxon>Hexapoda</taxon>
        <taxon>Insecta</taxon>
        <taxon>Pterygota</taxon>
        <taxon>Neoptera</taxon>
        <taxon>Paraneoptera</taxon>
        <taxon>Hemiptera</taxon>
        <taxon>Heteroptera</taxon>
        <taxon>Panheteroptera</taxon>
        <taxon>Cimicomorpha</taxon>
        <taxon>Reduviidae</taxon>
        <taxon>Triatominae</taxon>
        <taxon>Rhodnius</taxon>
    </lineage>
</organism>
<dbReference type="GO" id="GO:0046872">
    <property type="term" value="F:metal ion binding"/>
    <property type="evidence" value="ECO:0007669"/>
    <property type="project" value="UniProtKB-KW"/>
</dbReference>
<dbReference type="InterPro" id="IPR002219">
    <property type="entry name" value="PKC_DAG/PE"/>
</dbReference>
<keyword evidence="6" id="KW-1185">Reference proteome</keyword>
<evidence type="ECO:0000256" key="3">
    <source>
        <dbReference type="SAM" id="Coils"/>
    </source>
</evidence>
<dbReference type="PANTHER" id="PTHR10480:SF12">
    <property type="entry name" value="UNC-13, ISOFORM E"/>
    <property type="match status" value="1"/>
</dbReference>
<feature type="compositionally biased region" description="Polar residues" evidence="4">
    <location>
        <begin position="1488"/>
        <end position="1498"/>
    </location>
</feature>
<feature type="region of interest" description="Disordered" evidence="4">
    <location>
        <begin position="1"/>
        <end position="28"/>
    </location>
</feature>
<dbReference type="EMBL" id="ACPB03025319">
    <property type="status" value="NOT_ANNOTATED_CDS"/>
    <property type="molecule type" value="Genomic_DNA"/>
</dbReference>
<dbReference type="InParanoid" id="T1HA05"/>
<dbReference type="HOGENOM" id="CLU_237316_0_0_1"/>
<feature type="region of interest" description="Disordered" evidence="4">
    <location>
        <begin position="1175"/>
        <end position="1239"/>
    </location>
</feature>
<dbReference type="PROSITE" id="PS50081">
    <property type="entry name" value="ZF_DAG_PE_2"/>
    <property type="match status" value="1"/>
</dbReference>
<feature type="region of interest" description="Disordered" evidence="4">
    <location>
        <begin position="1472"/>
        <end position="1612"/>
    </location>
</feature>
<name>T1HA05_RHOPR</name>
<feature type="compositionally biased region" description="Basic and acidic residues" evidence="4">
    <location>
        <begin position="1186"/>
        <end position="1195"/>
    </location>
</feature>
<dbReference type="OMA" id="MSSVSHW"/>